<proteinExistence type="predicted"/>
<keyword evidence="2" id="KW-1185">Reference proteome</keyword>
<dbReference type="NCBIfam" id="TIGR04131">
    <property type="entry name" value="Bac_Flav_CTERM"/>
    <property type="match status" value="1"/>
</dbReference>
<evidence type="ECO:0000313" key="2">
    <source>
        <dbReference type="Proteomes" id="UP000239522"/>
    </source>
</evidence>
<dbReference type="InterPro" id="IPR026341">
    <property type="entry name" value="T9SS_type_B"/>
</dbReference>
<dbReference type="RefSeq" id="WP_170062741.1">
    <property type="nucleotide sequence ID" value="NZ_MQUA01000013.1"/>
</dbReference>
<dbReference type="Proteomes" id="UP000239522">
    <property type="component" value="Unassembled WGS sequence"/>
</dbReference>
<accession>A0A2S7KVG0</accession>
<dbReference type="AlphaFoldDB" id="A0A2S7KVG0"/>
<protein>
    <submittedName>
        <fullName evidence="1">Uncharacterized protein</fullName>
    </submittedName>
</protein>
<sequence>MRRGILLIKDLEKNPEAIIRVYDRFGLLVTQFKALEQGWKGFYKNRKKSLPNSYWFKVNFLFKEALRDFHAYFSLERN</sequence>
<dbReference type="EMBL" id="MQUA01000013">
    <property type="protein sequence ID" value="PQB06600.1"/>
    <property type="molecule type" value="Genomic_DNA"/>
</dbReference>
<name>A0A2S7KVG0_9FLAO</name>
<comment type="caution">
    <text evidence="1">The sequence shown here is derived from an EMBL/GenBank/DDBJ whole genome shotgun (WGS) entry which is preliminary data.</text>
</comment>
<reference evidence="1 2" key="1">
    <citation type="submission" date="2016-11" db="EMBL/GenBank/DDBJ databases">
        <title>Trade-off between light-utilization and light-protection in marine flavobacteria.</title>
        <authorList>
            <person name="Kumagai Y."/>
        </authorList>
    </citation>
    <scope>NUCLEOTIDE SEQUENCE [LARGE SCALE GENOMIC DNA]</scope>
    <source>
        <strain evidence="1 2">ATCC 700397</strain>
    </source>
</reference>
<gene>
    <name evidence="1" type="ORF">BST83_05065</name>
</gene>
<evidence type="ECO:0000313" key="1">
    <source>
        <dbReference type="EMBL" id="PQB06600.1"/>
    </source>
</evidence>
<dbReference type="Pfam" id="PF13585">
    <property type="entry name" value="CHU_C"/>
    <property type="match status" value="1"/>
</dbReference>
<organism evidence="1 2">
    <name type="scientific">Polaribacter filamentus</name>
    <dbReference type="NCBI Taxonomy" id="53483"/>
    <lineage>
        <taxon>Bacteria</taxon>
        <taxon>Pseudomonadati</taxon>
        <taxon>Bacteroidota</taxon>
        <taxon>Flavobacteriia</taxon>
        <taxon>Flavobacteriales</taxon>
        <taxon>Flavobacteriaceae</taxon>
    </lineage>
</organism>